<name>A0A2K2BJ52_POPTR</name>
<keyword evidence="1" id="KW-1133">Transmembrane helix</keyword>
<keyword evidence="1" id="KW-0472">Membrane</keyword>
<dbReference type="InParanoid" id="A0A2K2BJ52"/>
<evidence type="ECO:0000313" key="2">
    <source>
        <dbReference type="EMBL" id="PNT49798.1"/>
    </source>
</evidence>
<reference evidence="2 3" key="1">
    <citation type="journal article" date="2006" name="Science">
        <title>The genome of black cottonwood, Populus trichocarpa (Torr. &amp; Gray).</title>
        <authorList>
            <person name="Tuskan G.A."/>
            <person name="Difazio S."/>
            <person name="Jansson S."/>
            <person name="Bohlmann J."/>
            <person name="Grigoriev I."/>
            <person name="Hellsten U."/>
            <person name="Putnam N."/>
            <person name="Ralph S."/>
            <person name="Rombauts S."/>
            <person name="Salamov A."/>
            <person name="Schein J."/>
            <person name="Sterck L."/>
            <person name="Aerts A."/>
            <person name="Bhalerao R.R."/>
            <person name="Bhalerao R.P."/>
            <person name="Blaudez D."/>
            <person name="Boerjan W."/>
            <person name="Brun A."/>
            <person name="Brunner A."/>
            <person name="Busov V."/>
            <person name="Campbell M."/>
            <person name="Carlson J."/>
            <person name="Chalot M."/>
            <person name="Chapman J."/>
            <person name="Chen G.L."/>
            <person name="Cooper D."/>
            <person name="Coutinho P.M."/>
            <person name="Couturier J."/>
            <person name="Covert S."/>
            <person name="Cronk Q."/>
            <person name="Cunningham R."/>
            <person name="Davis J."/>
            <person name="Degroeve S."/>
            <person name="Dejardin A."/>
            <person name="Depamphilis C."/>
            <person name="Detter J."/>
            <person name="Dirks B."/>
            <person name="Dubchak I."/>
            <person name="Duplessis S."/>
            <person name="Ehlting J."/>
            <person name="Ellis B."/>
            <person name="Gendler K."/>
            <person name="Goodstein D."/>
            <person name="Gribskov M."/>
            <person name="Grimwood J."/>
            <person name="Groover A."/>
            <person name="Gunter L."/>
            <person name="Hamberger B."/>
            <person name="Heinze B."/>
            <person name="Helariutta Y."/>
            <person name="Henrissat B."/>
            <person name="Holligan D."/>
            <person name="Holt R."/>
            <person name="Huang W."/>
            <person name="Islam-Faridi N."/>
            <person name="Jones S."/>
            <person name="Jones-Rhoades M."/>
            <person name="Jorgensen R."/>
            <person name="Joshi C."/>
            <person name="Kangasjarvi J."/>
            <person name="Karlsson J."/>
            <person name="Kelleher C."/>
            <person name="Kirkpatrick R."/>
            <person name="Kirst M."/>
            <person name="Kohler A."/>
            <person name="Kalluri U."/>
            <person name="Larimer F."/>
            <person name="Leebens-Mack J."/>
            <person name="Leple J.C."/>
            <person name="Locascio P."/>
            <person name="Lou Y."/>
            <person name="Lucas S."/>
            <person name="Martin F."/>
            <person name="Montanini B."/>
            <person name="Napoli C."/>
            <person name="Nelson D.R."/>
            <person name="Nelson C."/>
            <person name="Nieminen K."/>
            <person name="Nilsson O."/>
            <person name="Pereda V."/>
            <person name="Peter G."/>
            <person name="Philippe R."/>
            <person name="Pilate G."/>
            <person name="Poliakov A."/>
            <person name="Razumovskaya J."/>
            <person name="Richardson P."/>
            <person name="Rinaldi C."/>
            <person name="Ritland K."/>
            <person name="Rouze P."/>
            <person name="Ryaboy D."/>
            <person name="Schmutz J."/>
            <person name="Schrader J."/>
            <person name="Segerman B."/>
            <person name="Shin H."/>
            <person name="Siddiqui A."/>
            <person name="Sterky F."/>
            <person name="Terry A."/>
            <person name="Tsai C.J."/>
            <person name="Uberbacher E."/>
            <person name="Unneberg P."/>
            <person name="Vahala J."/>
            <person name="Wall K."/>
            <person name="Wessler S."/>
            <person name="Yang G."/>
            <person name="Yin T."/>
            <person name="Douglas C."/>
            <person name="Marra M."/>
            <person name="Sandberg G."/>
            <person name="Van de Peer Y."/>
            <person name="Rokhsar D."/>
        </authorList>
    </citation>
    <scope>NUCLEOTIDE SEQUENCE [LARGE SCALE GENOMIC DNA]</scope>
    <source>
        <strain evidence="3">cv. Nisqually</strain>
    </source>
</reference>
<sequence>MYSKRLIFHQVDVCPSWLGSNASCILIQGIRRCCLLGFRRNVDVNILSIISQKKFRSSSLMQRRVIFPIVTYSLSAGFFSVSIRFSFNRI</sequence>
<proteinExistence type="predicted"/>
<protein>
    <submittedName>
        <fullName evidence="2">Uncharacterized protein</fullName>
    </submittedName>
</protein>
<organism evidence="2 3">
    <name type="scientific">Populus trichocarpa</name>
    <name type="common">Western balsam poplar</name>
    <name type="synonym">Populus balsamifera subsp. trichocarpa</name>
    <dbReference type="NCBI Taxonomy" id="3694"/>
    <lineage>
        <taxon>Eukaryota</taxon>
        <taxon>Viridiplantae</taxon>
        <taxon>Streptophyta</taxon>
        <taxon>Embryophyta</taxon>
        <taxon>Tracheophyta</taxon>
        <taxon>Spermatophyta</taxon>
        <taxon>Magnoliopsida</taxon>
        <taxon>eudicotyledons</taxon>
        <taxon>Gunneridae</taxon>
        <taxon>Pentapetalae</taxon>
        <taxon>rosids</taxon>
        <taxon>fabids</taxon>
        <taxon>Malpighiales</taxon>
        <taxon>Salicaceae</taxon>
        <taxon>Saliceae</taxon>
        <taxon>Populus</taxon>
    </lineage>
</organism>
<gene>
    <name evidence="2" type="ORF">POPTR_002G151600</name>
</gene>
<evidence type="ECO:0000313" key="3">
    <source>
        <dbReference type="Proteomes" id="UP000006729"/>
    </source>
</evidence>
<dbReference type="AlphaFoldDB" id="A0A2K2BJ52"/>
<evidence type="ECO:0000256" key="1">
    <source>
        <dbReference type="SAM" id="Phobius"/>
    </source>
</evidence>
<dbReference type="EMBL" id="CM009291">
    <property type="protein sequence ID" value="PNT49798.1"/>
    <property type="molecule type" value="Genomic_DNA"/>
</dbReference>
<accession>A0A2K2BJ52</accession>
<dbReference type="Proteomes" id="UP000006729">
    <property type="component" value="Chromosome 2"/>
</dbReference>
<feature type="transmembrane region" description="Helical" evidence="1">
    <location>
        <begin position="65"/>
        <end position="87"/>
    </location>
</feature>
<keyword evidence="1" id="KW-0812">Transmembrane</keyword>
<keyword evidence="3" id="KW-1185">Reference proteome</keyword>